<dbReference type="RefSeq" id="XP_039129164.1">
    <property type="nucleotide sequence ID" value="XM_039273230.1"/>
</dbReference>
<dbReference type="GO" id="GO:0008270">
    <property type="term" value="F:zinc ion binding"/>
    <property type="evidence" value="ECO:0007669"/>
    <property type="project" value="UniProtKB-KW"/>
</dbReference>
<dbReference type="GeneID" id="120265358"/>
<evidence type="ECO:0000259" key="3">
    <source>
        <dbReference type="PROSITE" id="PS50158"/>
    </source>
</evidence>
<keyword evidence="1" id="KW-0863">Zinc-finger</keyword>
<dbReference type="Proteomes" id="UP001515500">
    <property type="component" value="Chromosome 7"/>
</dbReference>
<sequence>MASGGKPPFPSPSHPLQPSQSWAQIASSSLRAYVPSPLHNPQLLEKLKNSSSSFVKLDGVSLSRAHEKFQNALFGKLFGKSPPFDRDLPNGFLLIRCASHEISLRLLSDGPWTLNGLTLQSTLRGVRFFELLLSRPQQWSGFNFITRRLSFWDGESLDTIVAHLGNLVKVDDLTLSLSRSKFARVCVEIDLSKPLCRGFWVGDDSHRVFVVVLYERLPTFCYSCGVIGHGSNSCSHQAVAGLDRAPPPPRVPRGPAVSSLRTEVTANEGMEMDSTPSDNP</sequence>
<evidence type="ECO:0000256" key="1">
    <source>
        <dbReference type="PROSITE-ProRule" id="PRU00047"/>
    </source>
</evidence>
<reference evidence="5" key="1">
    <citation type="submission" date="2025-08" db="UniProtKB">
        <authorList>
            <consortium name="RefSeq"/>
        </authorList>
    </citation>
    <scope>IDENTIFICATION</scope>
</reference>
<dbReference type="Pfam" id="PF14392">
    <property type="entry name" value="zf-CCHC_4"/>
    <property type="match status" value="1"/>
</dbReference>
<feature type="domain" description="CCHC-type" evidence="3">
    <location>
        <begin position="221"/>
        <end position="234"/>
    </location>
</feature>
<keyword evidence="1" id="KW-0862">Zinc</keyword>
<organism evidence="4 5">
    <name type="scientific">Dioscorea cayennensis subsp. rotundata</name>
    <name type="common">White Guinea yam</name>
    <name type="synonym">Dioscorea rotundata</name>
    <dbReference type="NCBI Taxonomy" id="55577"/>
    <lineage>
        <taxon>Eukaryota</taxon>
        <taxon>Viridiplantae</taxon>
        <taxon>Streptophyta</taxon>
        <taxon>Embryophyta</taxon>
        <taxon>Tracheophyta</taxon>
        <taxon>Spermatophyta</taxon>
        <taxon>Magnoliopsida</taxon>
        <taxon>Liliopsida</taxon>
        <taxon>Dioscoreales</taxon>
        <taxon>Dioscoreaceae</taxon>
        <taxon>Dioscorea</taxon>
    </lineage>
</organism>
<accession>A0AB40BRZ7</accession>
<name>A0AB40BRZ7_DIOCR</name>
<dbReference type="InterPro" id="IPR025836">
    <property type="entry name" value="Zn_knuckle_CX2CX4HX4C"/>
</dbReference>
<dbReference type="InterPro" id="IPR040256">
    <property type="entry name" value="At4g02000-like"/>
</dbReference>
<dbReference type="PANTHER" id="PTHR31286:SF180">
    <property type="entry name" value="OS10G0362600 PROTEIN"/>
    <property type="match status" value="1"/>
</dbReference>
<feature type="region of interest" description="Disordered" evidence="2">
    <location>
        <begin position="1"/>
        <end position="20"/>
    </location>
</feature>
<evidence type="ECO:0000313" key="5">
    <source>
        <dbReference type="RefSeq" id="XP_039129164.1"/>
    </source>
</evidence>
<dbReference type="PROSITE" id="PS50158">
    <property type="entry name" value="ZF_CCHC"/>
    <property type="match status" value="1"/>
</dbReference>
<dbReference type="GO" id="GO:0003676">
    <property type="term" value="F:nucleic acid binding"/>
    <property type="evidence" value="ECO:0007669"/>
    <property type="project" value="InterPro"/>
</dbReference>
<dbReference type="AlphaFoldDB" id="A0AB40BRZ7"/>
<gene>
    <name evidence="5" type="primary">LOC120265358</name>
</gene>
<feature type="region of interest" description="Disordered" evidence="2">
    <location>
        <begin position="240"/>
        <end position="280"/>
    </location>
</feature>
<keyword evidence="4" id="KW-1185">Reference proteome</keyword>
<keyword evidence="1" id="KW-0479">Metal-binding</keyword>
<evidence type="ECO:0000313" key="4">
    <source>
        <dbReference type="Proteomes" id="UP001515500"/>
    </source>
</evidence>
<dbReference type="PANTHER" id="PTHR31286">
    <property type="entry name" value="GLYCINE-RICH CELL WALL STRUCTURAL PROTEIN 1.8-LIKE"/>
    <property type="match status" value="1"/>
</dbReference>
<evidence type="ECO:0000256" key="2">
    <source>
        <dbReference type="SAM" id="MobiDB-lite"/>
    </source>
</evidence>
<protein>
    <submittedName>
        <fullName evidence="5">Uncharacterized protein LOC120265358</fullName>
    </submittedName>
</protein>
<dbReference type="InterPro" id="IPR001878">
    <property type="entry name" value="Znf_CCHC"/>
</dbReference>
<proteinExistence type="predicted"/>